<name>A0A016SIE5_9BILA</name>
<dbReference type="InterPro" id="IPR002293">
    <property type="entry name" value="AA/rel_permease1"/>
</dbReference>
<accession>A0A016SIE5</accession>
<keyword evidence="3 6" id="KW-1133">Transmembrane helix</keyword>
<feature type="transmembrane region" description="Helical" evidence="6">
    <location>
        <begin position="149"/>
        <end position="166"/>
    </location>
</feature>
<dbReference type="Pfam" id="PF13520">
    <property type="entry name" value="AA_permease_2"/>
    <property type="match status" value="1"/>
</dbReference>
<dbReference type="STRING" id="53326.A0A016SIE5"/>
<feature type="transmembrane region" description="Helical" evidence="6">
    <location>
        <begin position="378"/>
        <end position="397"/>
    </location>
</feature>
<feature type="transmembrane region" description="Helical" evidence="6">
    <location>
        <begin position="518"/>
        <end position="540"/>
    </location>
</feature>
<dbReference type="Proteomes" id="UP000024635">
    <property type="component" value="Unassembled WGS sequence"/>
</dbReference>
<evidence type="ECO:0000256" key="2">
    <source>
        <dbReference type="ARBA" id="ARBA00022692"/>
    </source>
</evidence>
<dbReference type="Gene3D" id="1.20.1740.10">
    <property type="entry name" value="Amino acid/polyamine transporter I"/>
    <property type="match status" value="1"/>
</dbReference>
<dbReference type="GO" id="GO:0015179">
    <property type="term" value="F:L-amino acid transmembrane transporter activity"/>
    <property type="evidence" value="ECO:0007669"/>
    <property type="project" value="TreeGrafter"/>
</dbReference>
<sequence>MEDQMKERESKEKNRSALPGATPDNENGDKIPLADDNDVAEDGTNKDGDDESKPFTQLSDDSKRKIFGSEDDEDTGKGLERTLTLTKCVTMIVGSIIGSGIFVTPTGVQEAAGSVGSSLLTWALCGIWCGLGAYVYAELGTLITKSGGEYVYIMEAFGPFLAFLRLWIESIVVRPCTITIVGLSFALYLLRPFYRDCDPPPWSTELIAVLMIVLVVNGRSDSVAVTHAIPQGCCSWVVVGVINCWSVRVVTIVQDWFTYAKLVVLILIILTSAWYLFTGGSQYRESFEHIFEGNFRDPYQASVGFYSGLYAYQGWTYLNYITDELINPRRTLPLAVMYSCVIVTTVYTLFNVALYVVISPDELQISPAVGVLYAEKMYGRLAFIMPICVAMSAFGAANGTVMTSSRLFCSGAREGQMPVLLTMINRRLRTPIPAVVFTCLLSICYLFLSNNLFVLITASQVTAWLAITVVTLALFRLRCKYPDAPRPIKVNLIFPIIFVIGSFAIVVLPIFGSPVNTAIGLAVLFSAVPIYVIFIGLGTMPSRVKNWMYRFTVFWQKLFMVVDDN</sequence>
<comment type="caution">
    <text evidence="7">The sequence shown here is derived from an EMBL/GenBank/DDBJ whole genome shotgun (WGS) entry which is preliminary data.</text>
</comment>
<comment type="subcellular location">
    <subcellularLocation>
        <location evidence="1">Membrane</location>
        <topology evidence="1">Multi-pass membrane protein</topology>
    </subcellularLocation>
</comment>
<evidence type="ECO:0000256" key="3">
    <source>
        <dbReference type="ARBA" id="ARBA00022989"/>
    </source>
</evidence>
<feature type="transmembrane region" description="Helical" evidence="6">
    <location>
        <begin position="430"/>
        <end position="448"/>
    </location>
</feature>
<organism evidence="7 8">
    <name type="scientific">Ancylostoma ceylanicum</name>
    <dbReference type="NCBI Taxonomy" id="53326"/>
    <lineage>
        <taxon>Eukaryota</taxon>
        <taxon>Metazoa</taxon>
        <taxon>Ecdysozoa</taxon>
        <taxon>Nematoda</taxon>
        <taxon>Chromadorea</taxon>
        <taxon>Rhabditida</taxon>
        <taxon>Rhabditina</taxon>
        <taxon>Rhabditomorpha</taxon>
        <taxon>Strongyloidea</taxon>
        <taxon>Ancylostomatidae</taxon>
        <taxon>Ancylostomatinae</taxon>
        <taxon>Ancylostoma</taxon>
    </lineage>
</organism>
<feature type="compositionally biased region" description="Basic and acidic residues" evidence="5">
    <location>
        <begin position="43"/>
        <end position="53"/>
    </location>
</feature>
<keyword evidence="4 6" id="KW-0472">Membrane</keyword>
<dbReference type="GO" id="GO:0016020">
    <property type="term" value="C:membrane"/>
    <property type="evidence" value="ECO:0007669"/>
    <property type="project" value="UniProtKB-SubCell"/>
</dbReference>
<keyword evidence="2 6" id="KW-0812">Transmembrane</keyword>
<evidence type="ECO:0000256" key="1">
    <source>
        <dbReference type="ARBA" id="ARBA00004141"/>
    </source>
</evidence>
<feature type="transmembrane region" description="Helical" evidence="6">
    <location>
        <begin position="335"/>
        <end position="358"/>
    </location>
</feature>
<evidence type="ECO:0000256" key="4">
    <source>
        <dbReference type="ARBA" id="ARBA00023136"/>
    </source>
</evidence>
<dbReference type="EMBL" id="JARK01001560">
    <property type="protein sequence ID" value="EYB90059.1"/>
    <property type="molecule type" value="Genomic_DNA"/>
</dbReference>
<feature type="transmembrane region" description="Helical" evidence="6">
    <location>
        <begin position="119"/>
        <end position="137"/>
    </location>
</feature>
<feature type="transmembrane region" description="Helical" evidence="6">
    <location>
        <begin position="490"/>
        <end position="512"/>
    </location>
</feature>
<feature type="transmembrane region" description="Helical" evidence="6">
    <location>
        <begin position="256"/>
        <end position="277"/>
    </location>
</feature>
<dbReference type="PANTHER" id="PTHR11785:SF531">
    <property type="entry name" value="LARGE NEUTRAL AMINO ACIDS TRANSPORTER SMALL SUBUNIT 1"/>
    <property type="match status" value="1"/>
</dbReference>
<reference evidence="8" key="1">
    <citation type="journal article" date="2015" name="Nat. Genet.">
        <title>The genome and transcriptome of the zoonotic hookworm Ancylostoma ceylanicum identify infection-specific gene families.</title>
        <authorList>
            <person name="Schwarz E.M."/>
            <person name="Hu Y."/>
            <person name="Antoshechkin I."/>
            <person name="Miller M.M."/>
            <person name="Sternberg P.W."/>
            <person name="Aroian R.V."/>
        </authorList>
    </citation>
    <scope>NUCLEOTIDE SEQUENCE</scope>
    <source>
        <strain evidence="8">HY135</strain>
    </source>
</reference>
<dbReference type="PIRSF" id="PIRSF006060">
    <property type="entry name" value="AA_transporter"/>
    <property type="match status" value="1"/>
</dbReference>
<feature type="transmembrane region" description="Helical" evidence="6">
    <location>
        <begin position="454"/>
        <end position="478"/>
    </location>
</feature>
<evidence type="ECO:0000256" key="5">
    <source>
        <dbReference type="SAM" id="MobiDB-lite"/>
    </source>
</evidence>
<keyword evidence="8" id="KW-1185">Reference proteome</keyword>
<feature type="transmembrane region" description="Helical" evidence="6">
    <location>
        <begin position="88"/>
        <end position="107"/>
    </location>
</feature>
<feature type="compositionally biased region" description="Basic and acidic residues" evidence="5">
    <location>
        <begin position="1"/>
        <end position="15"/>
    </location>
</feature>
<dbReference type="AlphaFoldDB" id="A0A016SIE5"/>
<proteinExistence type="predicted"/>
<feature type="region of interest" description="Disordered" evidence="5">
    <location>
        <begin position="1"/>
        <end position="76"/>
    </location>
</feature>
<evidence type="ECO:0000256" key="6">
    <source>
        <dbReference type="SAM" id="Phobius"/>
    </source>
</evidence>
<dbReference type="InterPro" id="IPR050598">
    <property type="entry name" value="AminoAcid_Transporter"/>
</dbReference>
<feature type="transmembrane region" description="Helical" evidence="6">
    <location>
        <begin position="172"/>
        <end position="190"/>
    </location>
</feature>
<protein>
    <recommendedName>
        <fullName evidence="9">Amino acid permease</fullName>
    </recommendedName>
</protein>
<evidence type="ECO:0008006" key="9">
    <source>
        <dbReference type="Google" id="ProtNLM"/>
    </source>
</evidence>
<dbReference type="OrthoDB" id="10062876at2759"/>
<gene>
    <name evidence="7" type="primary">Acey_s0224.g2731</name>
    <name evidence="7" type="ORF">Y032_0224g2731</name>
</gene>
<evidence type="ECO:0000313" key="8">
    <source>
        <dbReference type="Proteomes" id="UP000024635"/>
    </source>
</evidence>
<dbReference type="PANTHER" id="PTHR11785">
    <property type="entry name" value="AMINO ACID TRANSPORTER"/>
    <property type="match status" value="1"/>
</dbReference>
<evidence type="ECO:0000313" key="7">
    <source>
        <dbReference type="EMBL" id="EYB90059.1"/>
    </source>
</evidence>